<proteinExistence type="predicted"/>
<evidence type="ECO:0000313" key="2">
    <source>
        <dbReference type="EMBL" id="JAD50774.1"/>
    </source>
</evidence>
<dbReference type="AlphaFoldDB" id="A0A0A9AGG7"/>
<feature type="compositionally biased region" description="Basic and acidic residues" evidence="1">
    <location>
        <begin position="32"/>
        <end position="49"/>
    </location>
</feature>
<organism evidence="2">
    <name type="scientific">Arundo donax</name>
    <name type="common">Giant reed</name>
    <name type="synonym">Donax arundinaceus</name>
    <dbReference type="NCBI Taxonomy" id="35708"/>
    <lineage>
        <taxon>Eukaryota</taxon>
        <taxon>Viridiplantae</taxon>
        <taxon>Streptophyta</taxon>
        <taxon>Embryophyta</taxon>
        <taxon>Tracheophyta</taxon>
        <taxon>Spermatophyta</taxon>
        <taxon>Magnoliopsida</taxon>
        <taxon>Liliopsida</taxon>
        <taxon>Poales</taxon>
        <taxon>Poaceae</taxon>
        <taxon>PACMAD clade</taxon>
        <taxon>Arundinoideae</taxon>
        <taxon>Arundineae</taxon>
        <taxon>Arundo</taxon>
    </lineage>
</organism>
<dbReference type="EMBL" id="GBRH01247121">
    <property type="protein sequence ID" value="JAD50774.1"/>
    <property type="molecule type" value="Transcribed_RNA"/>
</dbReference>
<accession>A0A0A9AGG7</accession>
<name>A0A0A9AGG7_ARUDO</name>
<reference evidence="2" key="2">
    <citation type="journal article" date="2015" name="Data Brief">
        <title>Shoot transcriptome of the giant reed, Arundo donax.</title>
        <authorList>
            <person name="Barrero R.A."/>
            <person name="Guerrero F.D."/>
            <person name="Moolhuijzen P."/>
            <person name="Goolsby J.A."/>
            <person name="Tidwell J."/>
            <person name="Bellgard S.E."/>
            <person name="Bellgard M.I."/>
        </authorList>
    </citation>
    <scope>NUCLEOTIDE SEQUENCE</scope>
    <source>
        <tissue evidence="2">Shoot tissue taken approximately 20 cm above the soil surface</tissue>
    </source>
</reference>
<feature type="compositionally biased region" description="Low complexity" evidence="1">
    <location>
        <begin position="1"/>
        <end position="13"/>
    </location>
</feature>
<sequence>MRRAAETAAAAVAEARERTAADMEEGVSCGEGRAEWNRVEEDSKHPGGA</sequence>
<reference evidence="2" key="1">
    <citation type="submission" date="2014-09" db="EMBL/GenBank/DDBJ databases">
        <authorList>
            <person name="Magalhaes I.L.F."/>
            <person name="Oliveira U."/>
            <person name="Santos F.R."/>
            <person name="Vidigal T.H.D.A."/>
            <person name="Brescovit A.D."/>
            <person name="Santos A.J."/>
        </authorList>
    </citation>
    <scope>NUCLEOTIDE SEQUENCE</scope>
    <source>
        <tissue evidence="2">Shoot tissue taken approximately 20 cm above the soil surface</tissue>
    </source>
</reference>
<evidence type="ECO:0000256" key="1">
    <source>
        <dbReference type="SAM" id="MobiDB-lite"/>
    </source>
</evidence>
<feature type="region of interest" description="Disordered" evidence="1">
    <location>
        <begin position="1"/>
        <end position="49"/>
    </location>
</feature>
<protein>
    <submittedName>
        <fullName evidence="2">Uncharacterized protein</fullName>
    </submittedName>
</protein>